<dbReference type="Proteomes" id="UP000270411">
    <property type="component" value="Chromosome 1"/>
</dbReference>
<evidence type="ECO:0000313" key="1">
    <source>
        <dbReference type="EMBL" id="AZG15247.1"/>
    </source>
</evidence>
<protein>
    <submittedName>
        <fullName evidence="1">Uncharacterized protein</fullName>
    </submittedName>
</protein>
<name>A0A3G8H416_9BURK</name>
<dbReference type="OrthoDB" id="5666689at2"/>
<accession>A0A3G8H416</accession>
<proteinExistence type="predicted"/>
<dbReference type="KEGG" id="cpau:EHF44_04220"/>
<reference evidence="2" key="1">
    <citation type="submission" date="2018-11" db="EMBL/GenBank/DDBJ databases">
        <title>FDA dAtabase for Regulatory Grade micrObial Sequences (FDA-ARGOS): Supporting development and validation of Infectious Disease Dx tests.</title>
        <authorList>
            <person name="Goldberg B."/>
            <person name="Campos J."/>
            <person name="Tallon L."/>
            <person name="Sadzewicz L."/>
            <person name="Zhao X."/>
            <person name="Vavikolanu K."/>
            <person name="Mehta A."/>
            <person name="Aluvathingal J."/>
            <person name="Nadendla S."/>
            <person name="Geyer C."/>
            <person name="Nandy P."/>
            <person name="Yan Y."/>
            <person name="Sichtig H."/>
        </authorList>
    </citation>
    <scope>NUCLEOTIDE SEQUENCE [LARGE SCALE GENOMIC DNA]</scope>
    <source>
        <strain evidence="2">FDAARGOS_614</strain>
    </source>
</reference>
<evidence type="ECO:0000313" key="2">
    <source>
        <dbReference type="Proteomes" id="UP000270411"/>
    </source>
</evidence>
<sequence length="79" mass="8866">MNDGSRGTPRIYKGSRIFVATKDVGEKICTGDQFYIDSAHMNHLEVFDNKGRIRAALNLDGSVNEVKTVRAIKEGRRLK</sequence>
<dbReference type="EMBL" id="CP033969">
    <property type="protein sequence ID" value="AZG15247.1"/>
    <property type="molecule type" value="Genomic_DNA"/>
</dbReference>
<organism evidence="1 2">
    <name type="scientific">Cupriavidus pauculus</name>
    <dbReference type="NCBI Taxonomy" id="82633"/>
    <lineage>
        <taxon>Bacteria</taxon>
        <taxon>Pseudomonadati</taxon>
        <taxon>Pseudomonadota</taxon>
        <taxon>Betaproteobacteria</taxon>
        <taxon>Burkholderiales</taxon>
        <taxon>Burkholderiaceae</taxon>
        <taxon>Cupriavidus</taxon>
    </lineage>
</organism>
<dbReference type="AlphaFoldDB" id="A0A3G8H416"/>
<gene>
    <name evidence="1" type="ORF">EHF44_04220</name>
</gene>